<dbReference type="KEGG" id="bcoh:BC6307_10415"/>
<dbReference type="Pfam" id="PF01425">
    <property type="entry name" value="Amidase"/>
    <property type="match status" value="1"/>
</dbReference>
<dbReference type="AlphaFoldDB" id="A0A223KQN7"/>
<dbReference type="InterPro" id="IPR036928">
    <property type="entry name" value="AS_sf"/>
</dbReference>
<dbReference type="PANTHER" id="PTHR11895:SF7">
    <property type="entry name" value="GLUTAMYL-TRNA(GLN) AMIDOTRANSFERASE SUBUNIT A, MITOCHONDRIAL"/>
    <property type="match status" value="1"/>
</dbReference>
<dbReference type="InterPro" id="IPR020556">
    <property type="entry name" value="Amidase_CS"/>
</dbReference>
<dbReference type="Proteomes" id="UP000215224">
    <property type="component" value="Chromosome"/>
</dbReference>
<name>A0A223KQN7_9BACI</name>
<evidence type="ECO:0000313" key="4">
    <source>
        <dbReference type="Proteomes" id="UP000215224"/>
    </source>
</evidence>
<gene>
    <name evidence="3" type="ORF">BC6307_10415</name>
</gene>
<evidence type="ECO:0000256" key="1">
    <source>
        <dbReference type="ARBA" id="ARBA00009199"/>
    </source>
</evidence>
<sequence length="500" mass="54876">MNHFGYENYDGLGIAELIKQKEVSKPEVLEAALNKMESVNKDVNAFIYTRKEKVQKEIVDENEGIFAGVPFALKDISQEMKGEPLTLGSKVHKDYVSNEDSEYVKRLRKQGLLFLGYTNVPEFGLMAVTEPKHYGPTRNPWNLDYTPGGSSGGSAAAVASGMVPFAGANDGGGSIRIPAAYCGLFGLKPTRGRTPVGPKNGRYWQGATVEHAITKTVRDSAALLDILNGVEKAGAYTAPPFNGRYLKEIEKGIETPLKIAFSIESPILTEVNKECQAAVIKTVKHLESLGHHVIEKNAPVDGKKLAASYITLYFGEVSASISRLEEVIGKRVKYEDVEPTTWLLSLLGKATTAQEFVLSLQEWDRAAYEMEVFHETYDLYITPTTAFPPAKIGDHDLKSLEKLALEVTGKIGSAKLLKKLGIVDKLVEDSLKRVPFTQLANLTGQPAMSVPLHVTNEGLPVGVQFMAARGKEDLLLKMAAMLEQTSLWTPLNENPYFKID</sequence>
<comment type="similarity">
    <text evidence="1">Belongs to the amidase family.</text>
</comment>
<evidence type="ECO:0000259" key="2">
    <source>
        <dbReference type="Pfam" id="PF01425"/>
    </source>
</evidence>
<dbReference type="EMBL" id="CP018866">
    <property type="protein sequence ID" value="AST91664.1"/>
    <property type="molecule type" value="Genomic_DNA"/>
</dbReference>
<accession>A0A223KQN7</accession>
<dbReference type="InterPro" id="IPR000120">
    <property type="entry name" value="Amidase"/>
</dbReference>
<feature type="domain" description="Amidase" evidence="2">
    <location>
        <begin position="27"/>
        <end position="476"/>
    </location>
</feature>
<dbReference type="PROSITE" id="PS00571">
    <property type="entry name" value="AMIDASES"/>
    <property type="match status" value="1"/>
</dbReference>
<dbReference type="Gene3D" id="3.90.1300.10">
    <property type="entry name" value="Amidase signature (AS) domain"/>
    <property type="match status" value="1"/>
</dbReference>
<proteinExistence type="inferred from homology"/>
<dbReference type="SUPFAM" id="SSF75304">
    <property type="entry name" value="Amidase signature (AS) enzymes"/>
    <property type="match status" value="1"/>
</dbReference>
<dbReference type="PANTHER" id="PTHR11895">
    <property type="entry name" value="TRANSAMIDASE"/>
    <property type="match status" value="1"/>
</dbReference>
<evidence type="ECO:0000313" key="3">
    <source>
        <dbReference type="EMBL" id="AST91664.1"/>
    </source>
</evidence>
<dbReference type="InterPro" id="IPR023631">
    <property type="entry name" value="Amidase_dom"/>
</dbReference>
<keyword evidence="4" id="KW-1185">Reference proteome</keyword>
<organism evidence="3 4">
    <name type="scientific">Sutcliffiella cohnii</name>
    <dbReference type="NCBI Taxonomy" id="33932"/>
    <lineage>
        <taxon>Bacteria</taxon>
        <taxon>Bacillati</taxon>
        <taxon>Bacillota</taxon>
        <taxon>Bacilli</taxon>
        <taxon>Bacillales</taxon>
        <taxon>Bacillaceae</taxon>
        <taxon>Sutcliffiella</taxon>
    </lineage>
</organism>
<protein>
    <submittedName>
        <fullName evidence="3">Amidase</fullName>
    </submittedName>
</protein>
<dbReference type="RefSeq" id="WP_066414208.1">
    <property type="nucleotide sequence ID" value="NZ_CP018866.1"/>
</dbReference>
<dbReference type="GO" id="GO:0003824">
    <property type="term" value="F:catalytic activity"/>
    <property type="evidence" value="ECO:0007669"/>
    <property type="project" value="InterPro"/>
</dbReference>
<reference evidence="3 4" key="1">
    <citation type="submission" date="2016-12" db="EMBL/GenBank/DDBJ databases">
        <title>The whole genome sequencing and assembly of Bacillus cohnii DSM 6307T strain.</title>
        <authorList>
            <person name="Lee Y.-J."/>
            <person name="Yi H."/>
            <person name="Bahn Y.-S."/>
            <person name="Kim J.F."/>
            <person name="Lee D.-W."/>
        </authorList>
    </citation>
    <scope>NUCLEOTIDE SEQUENCE [LARGE SCALE GENOMIC DNA]</scope>
    <source>
        <strain evidence="3 4">DSM 6307</strain>
    </source>
</reference>
<dbReference type="STRING" id="1314751.GCA_001591425_01510"/>